<evidence type="ECO:0000313" key="1">
    <source>
        <dbReference type="EMBL" id="SCX33563.1"/>
    </source>
</evidence>
<proteinExistence type="predicted"/>
<dbReference type="AlphaFoldDB" id="A0A1G4X0V4"/>
<accession>A0A1G4X0V4</accession>
<dbReference type="Proteomes" id="UP000199707">
    <property type="component" value="Unassembled WGS sequence"/>
</dbReference>
<gene>
    <name evidence="1" type="ORF">SAMN02799620_05986</name>
</gene>
<dbReference type="EMBL" id="FMUB01000018">
    <property type="protein sequence ID" value="SCX33563.1"/>
    <property type="molecule type" value="Genomic_DNA"/>
</dbReference>
<sequence>MAGVGDGGDEAVQHESVFRAQWRERHCESGRPGDLIAQPGWIDSGLWTLGLLVAAGVLAAASGTVARTATLPAVAHGTWVSAIRSGEPAPRVGDTAQFRDSSGGTRTAVVVEVTATEVRADLNRSVDADVSPGRLEMPAGRQPLITVLLPRFW</sequence>
<organism evidence="1 2">
    <name type="scientific">Mycolicibacterium fluoranthenivorans</name>
    <dbReference type="NCBI Taxonomy" id="258505"/>
    <lineage>
        <taxon>Bacteria</taxon>
        <taxon>Bacillati</taxon>
        <taxon>Actinomycetota</taxon>
        <taxon>Actinomycetes</taxon>
        <taxon>Mycobacteriales</taxon>
        <taxon>Mycobacteriaceae</taxon>
        <taxon>Mycolicibacterium</taxon>
    </lineage>
</organism>
<dbReference type="STRING" id="1502745.SAMN02799620_05986"/>
<reference evidence="2" key="1">
    <citation type="submission" date="2016-10" db="EMBL/GenBank/DDBJ databases">
        <authorList>
            <person name="Varghese N."/>
            <person name="Submissions S."/>
        </authorList>
    </citation>
    <scope>NUCLEOTIDE SEQUENCE [LARGE SCALE GENOMIC DNA]</scope>
    <source>
        <strain evidence="2">UNC267MFSha1.1M11</strain>
    </source>
</reference>
<evidence type="ECO:0000313" key="2">
    <source>
        <dbReference type="Proteomes" id="UP000199707"/>
    </source>
</evidence>
<protein>
    <submittedName>
        <fullName evidence="1">Uncharacterized protein</fullName>
    </submittedName>
</protein>
<name>A0A1G4X0V4_9MYCO</name>
<dbReference type="RefSeq" id="WP_090364274.1">
    <property type="nucleotide sequence ID" value="NZ_FMUB01000018.1"/>
</dbReference>